<proteinExistence type="predicted"/>
<name>K3X221_GLOUD</name>
<dbReference type="EnsemblProtists" id="PYU1_T011270">
    <property type="protein sequence ID" value="PYU1_T011270"/>
    <property type="gene ID" value="PYU1_G011245"/>
</dbReference>
<dbReference type="EMBL" id="GL376562">
    <property type="status" value="NOT_ANNOTATED_CDS"/>
    <property type="molecule type" value="Genomic_DNA"/>
</dbReference>
<accession>K3X221</accession>
<reference evidence="2" key="3">
    <citation type="submission" date="2015-02" db="UniProtKB">
        <authorList>
            <consortium name="EnsemblProtists"/>
        </authorList>
    </citation>
    <scope>IDENTIFICATION</scope>
    <source>
        <strain evidence="2">DAOM BR144</strain>
    </source>
</reference>
<keyword evidence="3" id="KW-1185">Reference proteome</keyword>
<organism evidence="2 3">
    <name type="scientific">Globisporangium ultimum (strain ATCC 200006 / CBS 805.95 / DAOM BR144)</name>
    <name type="common">Pythium ultimum</name>
    <dbReference type="NCBI Taxonomy" id="431595"/>
    <lineage>
        <taxon>Eukaryota</taxon>
        <taxon>Sar</taxon>
        <taxon>Stramenopiles</taxon>
        <taxon>Oomycota</taxon>
        <taxon>Peronosporomycetes</taxon>
        <taxon>Pythiales</taxon>
        <taxon>Pythiaceae</taxon>
        <taxon>Globisporangium</taxon>
    </lineage>
</organism>
<protein>
    <submittedName>
        <fullName evidence="2">Uncharacterized protein</fullName>
    </submittedName>
</protein>
<dbReference type="AlphaFoldDB" id="K3X221"/>
<dbReference type="InParanoid" id="K3X221"/>
<reference evidence="3" key="1">
    <citation type="journal article" date="2010" name="Genome Biol.">
        <title>Genome sequence of the necrotrophic plant pathogen Pythium ultimum reveals original pathogenicity mechanisms and effector repertoire.</title>
        <authorList>
            <person name="Levesque C.A."/>
            <person name="Brouwer H."/>
            <person name="Cano L."/>
            <person name="Hamilton J.P."/>
            <person name="Holt C."/>
            <person name="Huitema E."/>
            <person name="Raffaele S."/>
            <person name="Robideau G.P."/>
            <person name="Thines M."/>
            <person name="Win J."/>
            <person name="Zerillo M.M."/>
            <person name="Beakes G.W."/>
            <person name="Boore J.L."/>
            <person name="Busam D."/>
            <person name="Dumas B."/>
            <person name="Ferriera S."/>
            <person name="Fuerstenberg S.I."/>
            <person name="Gachon C.M."/>
            <person name="Gaulin E."/>
            <person name="Govers F."/>
            <person name="Grenville-Briggs L."/>
            <person name="Horner N."/>
            <person name="Hostetler J."/>
            <person name="Jiang R.H."/>
            <person name="Johnson J."/>
            <person name="Krajaejun T."/>
            <person name="Lin H."/>
            <person name="Meijer H.J."/>
            <person name="Moore B."/>
            <person name="Morris P."/>
            <person name="Phuntmart V."/>
            <person name="Puiu D."/>
            <person name="Shetty J."/>
            <person name="Stajich J.E."/>
            <person name="Tripathy S."/>
            <person name="Wawra S."/>
            <person name="van West P."/>
            <person name="Whitty B.R."/>
            <person name="Coutinho P.M."/>
            <person name="Henrissat B."/>
            <person name="Martin F."/>
            <person name="Thomas P.D."/>
            <person name="Tyler B.M."/>
            <person name="De Vries R.P."/>
            <person name="Kamoun S."/>
            <person name="Yandell M."/>
            <person name="Tisserat N."/>
            <person name="Buell C.R."/>
        </authorList>
    </citation>
    <scope>NUCLEOTIDE SEQUENCE</scope>
    <source>
        <strain evidence="3">DAOM:BR144</strain>
    </source>
</reference>
<evidence type="ECO:0000313" key="3">
    <source>
        <dbReference type="Proteomes" id="UP000019132"/>
    </source>
</evidence>
<feature type="compositionally biased region" description="Low complexity" evidence="1">
    <location>
        <begin position="408"/>
        <end position="428"/>
    </location>
</feature>
<dbReference type="Proteomes" id="UP000019132">
    <property type="component" value="Unassembled WGS sequence"/>
</dbReference>
<dbReference type="eggNOG" id="ENOG502S488">
    <property type="taxonomic scope" value="Eukaryota"/>
</dbReference>
<sequence>MTSSPSSATAAPATGGSGGLVCGRCRRKTSELVSKLCHACGAPLHPSCSDEVAVRECALDYGFPAPMGFCSKRCYETDLLAHGAQPSSVQIPQQPKRLPLVPNEITAALTVKIGDVSRTSRKQLSLTTFRFLLSEGFEVFKAKANSRTTKELQTAAASTDNYVREDRAVYIKPGVHSKQAELVELTERNFEARVARSYRNFLKRKPGGSEHFECDVLTYVRKDTHRNKRSGNNSASSTTGRQVNAVKSTSQLQTFMEYTDAHPRGAGSMVDAINGLSLPIVSLQNAPSSGASLAAAAAMAGDLHGAASGNKRRHTQLLSDSPSQQPQMLMGGTGNSGMMMMMNTSNAPLQDPQDDQAYKTVRMVLNGSVVAVKVNVRDLLACFNMAPATPSSFAPMAPPTVSSDDLHGSSSNSNVATATTTTTSVHDI</sequence>
<reference evidence="3" key="2">
    <citation type="submission" date="2010-04" db="EMBL/GenBank/DDBJ databases">
        <authorList>
            <person name="Buell R."/>
            <person name="Hamilton J."/>
            <person name="Hostetler J."/>
        </authorList>
    </citation>
    <scope>NUCLEOTIDE SEQUENCE [LARGE SCALE GENOMIC DNA]</scope>
    <source>
        <strain evidence="3">DAOM:BR144</strain>
    </source>
</reference>
<dbReference type="HOGENOM" id="CLU_802879_0_0_1"/>
<feature type="region of interest" description="Disordered" evidence="1">
    <location>
        <begin position="306"/>
        <end position="333"/>
    </location>
</feature>
<evidence type="ECO:0000256" key="1">
    <source>
        <dbReference type="SAM" id="MobiDB-lite"/>
    </source>
</evidence>
<feature type="region of interest" description="Disordered" evidence="1">
    <location>
        <begin position="224"/>
        <end position="244"/>
    </location>
</feature>
<feature type="compositionally biased region" description="Low complexity" evidence="1">
    <location>
        <begin position="316"/>
        <end position="333"/>
    </location>
</feature>
<feature type="compositionally biased region" description="Polar residues" evidence="1">
    <location>
        <begin position="230"/>
        <end position="244"/>
    </location>
</feature>
<feature type="region of interest" description="Disordered" evidence="1">
    <location>
        <begin position="399"/>
        <end position="428"/>
    </location>
</feature>
<dbReference type="VEuPathDB" id="FungiDB:PYU1_G011245"/>
<evidence type="ECO:0000313" key="2">
    <source>
        <dbReference type="EnsemblProtists" id="PYU1_T011270"/>
    </source>
</evidence>